<dbReference type="InterPro" id="IPR036390">
    <property type="entry name" value="WH_DNA-bd_sf"/>
</dbReference>
<comment type="similarity">
    <text evidence="1">Belongs to the LysR transcriptional regulatory family.</text>
</comment>
<organism evidence="6 7">
    <name type="scientific">Thalassotalea loyana</name>
    <dbReference type="NCBI Taxonomy" id="280483"/>
    <lineage>
        <taxon>Bacteria</taxon>
        <taxon>Pseudomonadati</taxon>
        <taxon>Pseudomonadota</taxon>
        <taxon>Gammaproteobacteria</taxon>
        <taxon>Alteromonadales</taxon>
        <taxon>Colwelliaceae</taxon>
        <taxon>Thalassotalea</taxon>
    </lineage>
</organism>
<evidence type="ECO:0000256" key="4">
    <source>
        <dbReference type="ARBA" id="ARBA00023163"/>
    </source>
</evidence>
<evidence type="ECO:0000256" key="3">
    <source>
        <dbReference type="ARBA" id="ARBA00023125"/>
    </source>
</evidence>
<feature type="domain" description="HTH lysR-type" evidence="5">
    <location>
        <begin position="1"/>
        <end position="61"/>
    </location>
</feature>
<dbReference type="PROSITE" id="PS50931">
    <property type="entry name" value="HTH_LYSR"/>
    <property type="match status" value="1"/>
</dbReference>
<proteinExistence type="inferred from homology"/>
<gene>
    <name evidence="6" type="ORF">tloyanaT_13920</name>
</gene>
<accession>A0ABQ6HAI9</accession>
<dbReference type="Proteomes" id="UP001157134">
    <property type="component" value="Unassembled WGS sequence"/>
</dbReference>
<evidence type="ECO:0000313" key="6">
    <source>
        <dbReference type="EMBL" id="GLX85140.1"/>
    </source>
</evidence>
<evidence type="ECO:0000313" key="7">
    <source>
        <dbReference type="Proteomes" id="UP001157134"/>
    </source>
</evidence>
<dbReference type="Pfam" id="PF00126">
    <property type="entry name" value="HTH_1"/>
    <property type="match status" value="1"/>
</dbReference>
<comment type="caution">
    <text evidence="6">The sequence shown here is derived from an EMBL/GenBank/DDBJ whole genome shotgun (WGS) entry which is preliminary data.</text>
</comment>
<dbReference type="InterPro" id="IPR058163">
    <property type="entry name" value="LysR-type_TF_proteobact-type"/>
</dbReference>
<evidence type="ECO:0000256" key="2">
    <source>
        <dbReference type="ARBA" id="ARBA00023015"/>
    </source>
</evidence>
<dbReference type="Gene3D" id="1.10.10.10">
    <property type="entry name" value="Winged helix-like DNA-binding domain superfamily/Winged helix DNA-binding domain"/>
    <property type="match status" value="1"/>
</dbReference>
<reference evidence="6 7" key="1">
    <citation type="submission" date="2023-03" db="EMBL/GenBank/DDBJ databases">
        <title>Thalassotalea loyana LMG 22536T draft genome sequence.</title>
        <authorList>
            <person name="Sawabe T."/>
        </authorList>
    </citation>
    <scope>NUCLEOTIDE SEQUENCE [LARGE SCALE GENOMIC DNA]</scope>
    <source>
        <strain evidence="6 7">LMG 22536</strain>
    </source>
</reference>
<dbReference type="EMBL" id="BSSV01000002">
    <property type="protein sequence ID" value="GLX85140.1"/>
    <property type="molecule type" value="Genomic_DNA"/>
</dbReference>
<dbReference type="PANTHER" id="PTHR30537">
    <property type="entry name" value="HTH-TYPE TRANSCRIPTIONAL REGULATOR"/>
    <property type="match status" value="1"/>
</dbReference>
<dbReference type="Gene3D" id="3.40.190.290">
    <property type="match status" value="1"/>
</dbReference>
<dbReference type="PANTHER" id="PTHR30537:SF5">
    <property type="entry name" value="HTH-TYPE TRANSCRIPTIONAL ACTIVATOR TTDR-RELATED"/>
    <property type="match status" value="1"/>
</dbReference>
<dbReference type="InterPro" id="IPR005119">
    <property type="entry name" value="LysR_subst-bd"/>
</dbReference>
<evidence type="ECO:0000259" key="5">
    <source>
        <dbReference type="PROSITE" id="PS50931"/>
    </source>
</evidence>
<keyword evidence="3" id="KW-0238">DNA-binding</keyword>
<dbReference type="SUPFAM" id="SSF46785">
    <property type="entry name" value="Winged helix' DNA-binding domain"/>
    <property type="match status" value="1"/>
</dbReference>
<evidence type="ECO:0000256" key="1">
    <source>
        <dbReference type="ARBA" id="ARBA00009437"/>
    </source>
</evidence>
<dbReference type="SUPFAM" id="SSF53850">
    <property type="entry name" value="Periplasmic binding protein-like II"/>
    <property type="match status" value="1"/>
</dbReference>
<keyword evidence="2" id="KW-0805">Transcription regulation</keyword>
<keyword evidence="4" id="KW-0804">Transcription</keyword>
<sequence length="299" mass="33644">MNGSTYNQLRVFHTIAQEGSITGAARILGIAAPSVSQSLKLLEQSLDLPLFTRTTRKIELTEAGELLYQRTLKSINELNFAFESVGDLRHIPRGKVRITLPRFVYQQILAPVYREFCQTYPEIDLEISINDGTVDIIEDGFDLGIRFGHRVGDEMVAKLLIPPKKDAFFASPAYIANYGMPKSIEEFSQHKYIYYRFISSNQLLPLTVLRNGQEVIIDAPCALVANDTDVIKDAALQGLGIGRLLETIVADELARGDLVPVLPELWNEMSGLYIFFHQNTQKAKRVRVLIDFLLKKATI</sequence>
<dbReference type="InterPro" id="IPR036388">
    <property type="entry name" value="WH-like_DNA-bd_sf"/>
</dbReference>
<dbReference type="InterPro" id="IPR000847">
    <property type="entry name" value="LysR_HTH_N"/>
</dbReference>
<protein>
    <submittedName>
        <fullName evidence="6">LysR family transcriptional regulator</fullName>
    </submittedName>
</protein>
<dbReference type="Pfam" id="PF03466">
    <property type="entry name" value="LysR_substrate"/>
    <property type="match status" value="1"/>
</dbReference>
<keyword evidence="7" id="KW-1185">Reference proteome</keyword>
<dbReference type="RefSeq" id="WP_284296955.1">
    <property type="nucleotide sequence ID" value="NZ_BSSV01000002.1"/>
</dbReference>
<name>A0ABQ6HAI9_9GAMM</name>